<keyword evidence="2" id="KW-0812">Transmembrane</keyword>
<dbReference type="EMBL" id="JAGPNK010000034">
    <property type="protein sequence ID" value="KAH7303416.1"/>
    <property type="molecule type" value="Genomic_DNA"/>
</dbReference>
<keyword evidence="2" id="KW-1133">Transmembrane helix</keyword>
<accession>A0A8K0SD00</accession>
<organism evidence="3 4">
    <name type="scientific">Stachybotrys elegans</name>
    <dbReference type="NCBI Taxonomy" id="80388"/>
    <lineage>
        <taxon>Eukaryota</taxon>
        <taxon>Fungi</taxon>
        <taxon>Dikarya</taxon>
        <taxon>Ascomycota</taxon>
        <taxon>Pezizomycotina</taxon>
        <taxon>Sordariomycetes</taxon>
        <taxon>Hypocreomycetidae</taxon>
        <taxon>Hypocreales</taxon>
        <taxon>Stachybotryaceae</taxon>
        <taxon>Stachybotrys</taxon>
    </lineage>
</organism>
<dbReference type="OrthoDB" id="1937642at2759"/>
<proteinExistence type="predicted"/>
<feature type="transmembrane region" description="Helical" evidence="2">
    <location>
        <begin position="278"/>
        <end position="297"/>
    </location>
</feature>
<dbReference type="Proteomes" id="UP000813444">
    <property type="component" value="Unassembled WGS sequence"/>
</dbReference>
<sequence length="426" mass="46820">MDTSIAASGTVQEMRSQLIRPGDVFSLLLLIGGDTVQKAMAQLTGKSFRLLNHGPEIRITPVAFSFGWVAHAFMSLMWAAGDERLMPSAPDFSSIVVNGENGFTRTNQSWILGRLLRDYEATHEVDPATVSLRIDIYDQQPVGNVDVDWIWWQGWLAIIIQIGVSIVPWALSGDWGIFMVTLAGTTLALFTGSLSQWKAEKWAGRLLGAGKRKVTCLTQGNGSFHIMVFIGGPGAWDIESLAVAKSKARKDTFWIIIALAVLWTALLITASGLEEHTWFLVAVGGIGMLQNIGAAGARRKPGAANIHFTRHEPRPQIIGIRQRVLDNGDSYDDLGDESGDWLSPKSGNDIDNVMGALIELEKTVPKAGLALMGVFFPGGLMYEKGRIRYKMQRKFWKRALRTARDRSSAAWSQSAKPTLNQHSDTV</sequence>
<evidence type="ECO:0000313" key="3">
    <source>
        <dbReference type="EMBL" id="KAH7303416.1"/>
    </source>
</evidence>
<name>A0A8K0SD00_9HYPO</name>
<keyword evidence="2" id="KW-0472">Membrane</keyword>
<keyword evidence="4" id="KW-1185">Reference proteome</keyword>
<reference evidence="3" key="1">
    <citation type="journal article" date="2021" name="Nat. Commun.">
        <title>Genetic determinants of endophytism in the Arabidopsis root mycobiome.</title>
        <authorList>
            <person name="Mesny F."/>
            <person name="Miyauchi S."/>
            <person name="Thiergart T."/>
            <person name="Pickel B."/>
            <person name="Atanasova L."/>
            <person name="Karlsson M."/>
            <person name="Huettel B."/>
            <person name="Barry K.W."/>
            <person name="Haridas S."/>
            <person name="Chen C."/>
            <person name="Bauer D."/>
            <person name="Andreopoulos W."/>
            <person name="Pangilinan J."/>
            <person name="LaButti K."/>
            <person name="Riley R."/>
            <person name="Lipzen A."/>
            <person name="Clum A."/>
            <person name="Drula E."/>
            <person name="Henrissat B."/>
            <person name="Kohler A."/>
            <person name="Grigoriev I.V."/>
            <person name="Martin F.M."/>
            <person name="Hacquard S."/>
        </authorList>
    </citation>
    <scope>NUCLEOTIDE SEQUENCE</scope>
    <source>
        <strain evidence="3">MPI-CAGE-CH-0235</strain>
    </source>
</reference>
<feature type="transmembrane region" description="Helical" evidence="2">
    <location>
        <begin position="149"/>
        <end position="171"/>
    </location>
</feature>
<evidence type="ECO:0000256" key="1">
    <source>
        <dbReference type="SAM" id="MobiDB-lite"/>
    </source>
</evidence>
<comment type="caution">
    <text evidence="3">The sequence shown here is derived from an EMBL/GenBank/DDBJ whole genome shotgun (WGS) entry which is preliminary data.</text>
</comment>
<feature type="region of interest" description="Disordered" evidence="1">
    <location>
        <begin position="407"/>
        <end position="426"/>
    </location>
</feature>
<feature type="transmembrane region" description="Helical" evidence="2">
    <location>
        <begin position="253"/>
        <end position="272"/>
    </location>
</feature>
<feature type="compositionally biased region" description="Polar residues" evidence="1">
    <location>
        <begin position="409"/>
        <end position="426"/>
    </location>
</feature>
<feature type="transmembrane region" description="Helical" evidence="2">
    <location>
        <begin position="177"/>
        <end position="197"/>
    </location>
</feature>
<evidence type="ECO:0000313" key="4">
    <source>
        <dbReference type="Proteomes" id="UP000813444"/>
    </source>
</evidence>
<dbReference type="AlphaFoldDB" id="A0A8K0SD00"/>
<protein>
    <submittedName>
        <fullName evidence="3">Uncharacterized protein</fullName>
    </submittedName>
</protein>
<gene>
    <name evidence="3" type="ORF">B0I35DRAFT_446753</name>
</gene>
<evidence type="ECO:0000256" key="2">
    <source>
        <dbReference type="SAM" id="Phobius"/>
    </source>
</evidence>